<dbReference type="PANTHER" id="PTHR42840">
    <property type="entry name" value="NAD(P)-BINDING ROSSMANN-FOLD SUPERFAMILY PROTEIN-RELATED"/>
    <property type="match status" value="1"/>
</dbReference>
<proteinExistence type="inferred from homology"/>
<reference evidence="5 6" key="1">
    <citation type="submission" date="2016-08" db="EMBL/GenBank/DDBJ databases">
        <authorList>
            <person name="Seilhamer J.J."/>
        </authorList>
    </citation>
    <scope>NUCLEOTIDE SEQUENCE [LARGE SCALE GENOMIC DNA]</scope>
    <source>
        <strain evidence="5 6">ANC 4874</strain>
    </source>
</reference>
<evidence type="ECO:0000313" key="6">
    <source>
        <dbReference type="Proteomes" id="UP000243661"/>
    </source>
</evidence>
<dbReference type="GO" id="GO:0016491">
    <property type="term" value="F:oxidoreductase activity"/>
    <property type="evidence" value="ECO:0007669"/>
    <property type="project" value="UniProtKB-KW"/>
</dbReference>
<sequence>MLKVAILGAGRIAQIHSKSAFLNTQCELKLIADPWKEGVDKLAKELNCEAVYDYYEAINRDDIDAIVIATATDLHVDLMLHAVKCKKPVLCEKPIDLDFGRSITAVQEIQSHNGKVMLAFNRRFDEDTIAIKNAILNNEIGEVRQVIITSRDPGMQPVEYMKTSGGIFKDMTIHDFDTARHILGEEPVEIFATASRLVDEELETINDYDTCSITLKTKSGKQCIINNCREAVYGYDQRIEVLGSQGLLKTQNHRPSTLKKYTHDFTSSQQPLLNFFLERYVDSYRKEFDVFVACLVDSQEFPTSLFDGLQALYLAVCAMESVESNQAIIVNPEGPSKSLAA</sequence>
<keyword evidence="2" id="KW-0560">Oxidoreductase</keyword>
<evidence type="ECO:0000259" key="3">
    <source>
        <dbReference type="Pfam" id="PF01408"/>
    </source>
</evidence>
<name>A0A1C4GRQ4_9GAMM</name>
<accession>A0A1C4GRQ4</accession>
<evidence type="ECO:0000256" key="2">
    <source>
        <dbReference type="ARBA" id="ARBA00023002"/>
    </source>
</evidence>
<dbReference type="EMBL" id="FMBK01000001">
    <property type="protein sequence ID" value="SCC70907.1"/>
    <property type="molecule type" value="Genomic_DNA"/>
</dbReference>
<dbReference type="Pfam" id="PF22725">
    <property type="entry name" value="GFO_IDH_MocA_C3"/>
    <property type="match status" value="1"/>
</dbReference>
<dbReference type="InterPro" id="IPR030827">
    <property type="entry name" value="Myo_inos_IolG"/>
</dbReference>
<organism evidence="5 6">
    <name type="scientific">Acinetobacter albensis</name>
    <dbReference type="NCBI Taxonomy" id="1673609"/>
    <lineage>
        <taxon>Bacteria</taxon>
        <taxon>Pseudomonadati</taxon>
        <taxon>Pseudomonadota</taxon>
        <taxon>Gammaproteobacteria</taxon>
        <taxon>Moraxellales</taxon>
        <taxon>Moraxellaceae</taxon>
        <taxon>Acinetobacter</taxon>
    </lineage>
</organism>
<feature type="domain" description="GFO/IDH/MocA-like oxidoreductase" evidence="4">
    <location>
        <begin position="130"/>
        <end position="248"/>
    </location>
</feature>
<dbReference type="NCBIfam" id="TIGR04380">
    <property type="entry name" value="myo_inos_iolG"/>
    <property type="match status" value="1"/>
</dbReference>
<evidence type="ECO:0000256" key="1">
    <source>
        <dbReference type="ARBA" id="ARBA00010928"/>
    </source>
</evidence>
<dbReference type="RefSeq" id="WP_092717489.1">
    <property type="nucleotide sequence ID" value="NZ_FMBK01000001.1"/>
</dbReference>
<gene>
    <name evidence="5" type="ORF">GA0116959_101251</name>
</gene>
<feature type="domain" description="Gfo/Idh/MocA-like oxidoreductase N-terminal" evidence="3">
    <location>
        <begin position="2"/>
        <end position="119"/>
    </location>
</feature>
<protein>
    <submittedName>
        <fullName evidence="5">Myo-inositol 2-dehydrogenase</fullName>
    </submittedName>
</protein>
<dbReference type="InterPro" id="IPR036291">
    <property type="entry name" value="NAD(P)-bd_dom_sf"/>
</dbReference>
<dbReference type="Gene3D" id="3.40.50.720">
    <property type="entry name" value="NAD(P)-binding Rossmann-like Domain"/>
    <property type="match status" value="1"/>
</dbReference>
<dbReference type="Proteomes" id="UP000243661">
    <property type="component" value="Unassembled WGS sequence"/>
</dbReference>
<dbReference type="SUPFAM" id="SSF55347">
    <property type="entry name" value="Glyceraldehyde-3-phosphate dehydrogenase-like, C-terminal domain"/>
    <property type="match status" value="1"/>
</dbReference>
<dbReference type="Pfam" id="PF01408">
    <property type="entry name" value="GFO_IDH_MocA"/>
    <property type="match status" value="1"/>
</dbReference>
<dbReference type="GO" id="GO:0000166">
    <property type="term" value="F:nucleotide binding"/>
    <property type="evidence" value="ECO:0007669"/>
    <property type="project" value="InterPro"/>
</dbReference>
<dbReference type="InterPro" id="IPR000683">
    <property type="entry name" value="Gfo/Idh/MocA-like_OxRdtase_N"/>
</dbReference>
<dbReference type="PANTHER" id="PTHR42840:SF3">
    <property type="entry name" value="BINDING ROSSMANN FOLD OXIDOREDUCTASE, PUTATIVE (AFU_ORTHOLOGUE AFUA_2G10240)-RELATED"/>
    <property type="match status" value="1"/>
</dbReference>
<dbReference type="OrthoDB" id="9781031at2"/>
<comment type="similarity">
    <text evidence="1">Belongs to the Gfo/Idh/MocA family.</text>
</comment>
<dbReference type="Gene3D" id="3.30.360.10">
    <property type="entry name" value="Dihydrodipicolinate Reductase, domain 2"/>
    <property type="match status" value="1"/>
</dbReference>
<dbReference type="InterPro" id="IPR055170">
    <property type="entry name" value="GFO_IDH_MocA-like_dom"/>
</dbReference>
<dbReference type="AlphaFoldDB" id="A0A1C4GRQ4"/>
<evidence type="ECO:0000259" key="4">
    <source>
        <dbReference type="Pfam" id="PF22725"/>
    </source>
</evidence>
<dbReference type="SUPFAM" id="SSF51735">
    <property type="entry name" value="NAD(P)-binding Rossmann-fold domains"/>
    <property type="match status" value="1"/>
</dbReference>
<evidence type="ECO:0000313" key="5">
    <source>
        <dbReference type="EMBL" id="SCC70907.1"/>
    </source>
</evidence>